<dbReference type="Proteomes" id="UP001165287">
    <property type="component" value="Unassembled WGS sequence"/>
</dbReference>
<protein>
    <recommendedName>
        <fullName evidence="3">Transposase</fullName>
    </recommendedName>
</protein>
<accession>A0ABS7UVL7</accession>
<name>A0ABS7UVL7_9BACI</name>
<keyword evidence="2" id="KW-1185">Reference proteome</keyword>
<sequence>MKRFGISIHQAASYVIARRAMGFKEKLPPVLHSLLPEKIVGLHHWVQWKWVSRCLSDVHTHCLYQIELSIPSKHYSMSDLFPPGVLPDLVETGLSKKESRKTIA</sequence>
<proteinExistence type="predicted"/>
<gene>
    <name evidence="1" type="ORF">K9V48_18570</name>
</gene>
<evidence type="ECO:0008006" key="3">
    <source>
        <dbReference type="Google" id="ProtNLM"/>
    </source>
</evidence>
<reference evidence="1" key="1">
    <citation type="submission" date="2024-05" db="EMBL/GenBank/DDBJ databases">
        <title>Metabacillus sp. nov., isolated from the rhizosphere soil of tomato plants.</title>
        <authorList>
            <person name="Ma R."/>
        </authorList>
    </citation>
    <scope>NUCLEOTIDE SEQUENCE</scope>
    <source>
        <strain evidence="1">DBTR6</strain>
    </source>
</reference>
<dbReference type="EMBL" id="JAIQUM010000049">
    <property type="protein sequence ID" value="MBZ5752201.1"/>
    <property type="molecule type" value="Genomic_DNA"/>
</dbReference>
<evidence type="ECO:0000313" key="1">
    <source>
        <dbReference type="EMBL" id="MBZ5752201.1"/>
    </source>
</evidence>
<organism evidence="1 2">
    <name type="scientific">Metabacillus rhizolycopersici</name>
    <dbReference type="NCBI Taxonomy" id="2875709"/>
    <lineage>
        <taxon>Bacteria</taxon>
        <taxon>Bacillati</taxon>
        <taxon>Bacillota</taxon>
        <taxon>Bacilli</taxon>
        <taxon>Bacillales</taxon>
        <taxon>Bacillaceae</taxon>
        <taxon>Metabacillus</taxon>
    </lineage>
</organism>
<dbReference type="RefSeq" id="WP_224140665.1">
    <property type="nucleotide sequence ID" value="NZ_JAIQUM010000049.1"/>
</dbReference>
<comment type="caution">
    <text evidence="1">The sequence shown here is derived from an EMBL/GenBank/DDBJ whole genome shotgun (WGS) entry which is preliminary data.</text>
</comment>
<evidence type="ECO:0000313" key="2">
    <source>
        <dbReference type="Proteomes" id="UP001165287"/>
    </source>
</evidence>